<organism evidence="3 4">
    <name type="scientific">Roseateles amylovorans</name>
    <dbReference type="NCBI Taxonomy" id="2978473"/>
    <lineage>
        <taxon>Bacteria</taxon>
        <taxon>Pseudomonadati</taxon>
        <taxon>Pseudomonadota</taxon>
        <taxon>Betaproteobacteria</taxon>
        <taxon>Burkholderiales</taxon>
        <taxon>Sphaerotilaceae</taxon>
        <taxon>Roseateles</taxon>
    </lineage>
</organism>
<sequence length="128" mass="13217">MLLRQRMGLWVVLLGASAAHAEAAGSFLEGARLASLVHSSAQAGNAPSSLTSRDSADSRVSAKETRWSSDGRAASPTGTQAVTTGTATSGTPSPKDDDAPTSQDVRSVLTLVVALALVGWMQRRRPDA</sequence>
<dbReference type="Proteomes" id="UP001064933">
    <property type="component" value="Chromosome"/>
</dbReference>
<keyword evidence="2" id="KW-0732">Signal</keyword>
<feature type="compositionally biased region" description="Polar residues" evidence="1">
    <location>
        <begin position="38"/>
        <end position="53"/>
    </location>
</feature>
<feature type="compositionally biased region" description="Basic and acidic residues" evidence="1">
    <location>
        <begin position="54"/>
        <end position="69"/>
    </location>
</feature>
<proteinExistence type="predicted"/>
<feature type="signal peptide" evidence="2">
    <location>
        <begin position="1"/>
        <end position="23"/>
    </location>
</feature>
<keyword evidence="4" id="KW-1185">Reference proteome</keyword>
<gene>
    <name evidence="3" type="ORF">N4261_11915</name>
</gene>
<feature type="compositionally biased region" description="Low complexity" evidence="1">
    <location>
        <begin position="75"/>
        <end position="93"/>
    </location>
</feature>
<accession>A0ABY6BBG1</accession>
<evidence type="ECO:0000313" key="4">
    <source>
        <dbReference type="Proteomes" id="UP001064933"/>
    </source>
</evidence>
<dbReference type="RefSeq" id="WP_261760344.1">
    <property type="nucleotide sequence ID" value="NZ_CP104562.2"/>
</dbReference>
<feature type="region of interest" description="Disordered" evidence="1">
    <location>
        <begin position="38"/>
        <end position="103"/>
    </location>
</feature>
<evidence type="ECO:0008006" key="5">
    <source>
        <dbReference type="Google" id="ProtNLM"/>
    </source>
</evidence>
<protein>
    <recommendedName>
        <fullName evidence="5">MYXO-CTERM domain-containing protein</fullName>
    </recommendedName>
</protein>
<evidence type="ECO:0000256" key="2">
    <source>
        <dbReference type="SAM" id="SignalP"/>
    </source>
</evidence>
<evidence type="ECO:0000313" key="3">
    <source>
        <dbReference type="EMBL" id="UXH80527.1"/>
    </source>
</evidence>
<reference evidence="3" key="1">
    <citation type="submission" date="2022-10" db="EMBL/GenBank/DDBJ databases">
        <title>Characterization and whole genome sequencing of a new Roseateles species, isolated from fresh water.</title>
        <authorList>
            <person name="Guliayeva D.Y."/>
            <person name="Akhremchuk A.E."/>
            <person name="Sikolenko M.A."/>
            <person name="Valentovich L.N."/>
            <person name="Sidarenka A.V."/>
        </authorList>
    </citation>
    <scope>NUCLEOTIDE SEQUENCE</scope>
    <source>
        <strain evidence="3">BIM B-1768</strain>
    </source>
</reference>
<name>A0ABY6BBG1_9BURK</name>
<dbReference type="EMBL" id="CP104562">
    <property type="protein sequence ID" value="UXH80527.1"/>
    <property type="molecule type" value="Genomic_DNA"/>
</dbReference>
<evidence type="ECO:0000256" key="1">
    <source>
        <dbReference type="SAM" id="MobiDB-lite"/>
    </source>
</evidence>
<feature type="chain" id="PRO_5047037095" description="MYXO-CTERM domain-containing protein" evidence="2">
    <location>
        <begin position="24"/>
        <end position="128"/>
    </location>
</feature>